<protein>
    <recommendedName>
        <fullName evidence="2">RHS repeat-associated core domain-containing protein</fullName>
    </recommendedName>
</protein>
<name>A0A411DQ49_CHRID</name>
<evidence type="ECO:0000313" key="1">
    <source>
        <dbReference type="EMBL" id="QBA22444.1"/>
    </source>
</evidence>
<gene>
    <name evidence="1" type="ORF">EU348_15120</name>
</gene>
<accession>A0A411DQ49</accession>
<dbReference type="EMBL" id="CP035532">
    <property type="protein sequence ID" value="QBA22444.1"/>
    <property type="molecule type" value="Genomic_DNA"/>
</dbReference>
<evidence type="ECO:0008006" key="2">
    <source>
        <dbReference type="Google" id="ProtNLM"/>
    </source>
</evidence>
<dbReference type="AlphaFoldDB" id="A0A411DQ49"/>
<proteinExistence type="predicted"/>
<sequence length="284" mass="31552">MSEKYSAWSPYNYAINNPVMVIDPDGNDIINTGAGMTATGADAQFAFKAYVATMSTSTESSGGNIFTGLDNEYDKDGKMISNLGGNKIDFYHQRNGDTKVVSRQTGASNIITGGESIIRGYTHRGKDIGWGTITIEYFGGSGPARSLFSDFNDSNDGPFASLDKASSPYSSLARKDAMNSKELKGVVKMDYLQANPITANFDWYEQMWGRSNVSWYKLGDETLFLMTDSKSQESLFYRLPVNNFERTEGKLKSFGNTYQTYIWTESSSEIQKKVINPTLKNIFK</sequence>
<organism evidence="1">
    <name type="scientific">Chryseobacterium indologenes</name>
    <name type="common">Flavobacterium indologenes</name>
    <dbReference type="NCBI Taxonomy" id="253"/>
    <lineage>
        <taxon>Bacteria</taxon>
        <taxon>Pseudomonadati</taxon>
        <taxon>Bacteroidota</taxon>
        <taxon>Flavobacteriia</taxon>
        <taxon>Flavobacteriales</taxon>
        <taxon>Weeksellaceae</taxon>
        <taxon>Chryseobacterium group</taxon>
        <taxon>Chryseobacterium</taxon>
    </lineage>
</organism>
<reference evidence="1" key="1">
    <citation type="submission" date="2019-01" db="EMBL/GenBank/DDBJ databases">
        <title>Whole Genome Sequencing for Putative Detection of Antimicrobial Resistance and Potential Virulence Factors in Chryseobacterium indologenes isolated from Nile Tilapia in Tanzania.</title>
        <authorList>
            <person name="Mwega E."/>
            <person name="Mutoloki S."/>
            <person name="Mugimba K."/>
            <person name="Colquhoun D."/>
            <person name="Mdegela R."/>
            <person name="Evensen O."/>
            <person name="Wasteson Y."/>
        </authorList>
    </citation>
    <scope>NUCLEOTIDE SEQUENCE [LARGE SCALE GENOMIC DNA]</scope>
    <source>
        <strain evidence="1">StR 01</strain>
    </source>
</reference>